<evidence type="ECO:0000313" key="2">
    <source>
        <dbReference type="Proteomes" id="UP000637423"/>
    </source>
</evidence>
<protein>
    <submittedName>
        <fullName evidence="1">Uncharacterized protein</fullName>
    </submittedName>
</protein>
<accession>A0A916UHR7</accession>
<dbReference type="Proteomes" id="UP000637423">
    <property type="component" value="Unassembled WGS sequence"/>
</dbReference>
<dbReference type="AlphaFoldDB" id="A0A916UHR7"/>
<organism evidence="1 2">
    <name type="scientific">Undibacterium terreum</name>
    <dbReference type="NCBI Taxonomy" id="1224302"/>
    <lineage>
        <taxon>Bacteria</taxon>
        <taxon>Pseudomonadati</taxon>
        <taxon>Pseudomonadota</taxon>
        <taxon>Betaproteobacteria</taxon>
        <taxon>Burkholderiales</taxon>
        <taxon>Oxalobacteraceae</taxon>
        <taxon>Undibacterium</taxon>
    </lineage>
</organism>
<reference evidence="1" key="1">
    <citation type="journal article" date="2014" name="Int. J. Syst. Evol. Microbiol.">
        <title>Complete genome sequence of Corynebacterium casei LMG S-19264T (=DSM 44701T), isolated from a smear-ripened cheese.</title>
        <authorList>
            <consortium name="US DOE Joint Genome Institute (JGI-PGF)"/>
            <person name="Walter F."/>
            <person name="Albersmeier A."/>
            <person name="Kalinowski J."/>
            <person name="Ruckert C."/>
        </authorList>
    </citation>
    <scope>NUCLEOTIDE SEQUENCE</scope>
    <source>
        <strain evidence="1">CGMCC 1.10998</strain>
    </source>
</reference>
<name>A0A916UHR7_9BURK</name>
<evidence type="ECO:0000313" key="1">
    <source>
        <dbReference type="EMBL" id="GGC72400.1"/>
    </source>
</evidence>
<gene>
    <name evidence="1" type="ORF">GCM10011396_19410</name>
</gene>
<comment type="caution">
    <text evidence="1">The sequence shown here is derived from an EMBL/GenBank/DDBJ whole genome shotgun (WGS) entry which is preliminary data.</text>
</comment>
<proteinExistence type="predicted"/>
<keyword evidence="2" id="KW-1185">Reference proteome</keyword>
<sequence>MRKLSDTSYVQQLNSEAPDGEEYLKAARMGGGIYIYLPFFFPARECKGVVFEIAAQHILWGDKWYSGSTRFPSEEARGKAIFFTNELTPVVQGSSYFDAGIPAPTLARLQTSFGKVSAFYQNVLKVNPQKDIGVVTAVVRNKGNYSGFGGDSVNIIRMSYDNPTPAQLLTLDEIMPSTFAHELAHKLQRDEVYKLPLARYIVEGQADFLKIIVLRNSGLISENAAKQRVLKAAGDCAKFSDTRTVHEKIEQKAVDFREPYDCGMVYYFVSYYSSGLQSWDFMDALGKAMLAENIYGGQEDNLCLLFESTCVNERLKGVIGDKAHYTPQIQWLEGVLTNHPLPLLNRRN</sequence>
<reference evidence="1" key="2">
    <citation type="submission" date="2020-09" db="EMBL/GenBank/DDBJ databases">
        <authorList>
            <person name="Sun Q."/>
            <person name="Zhou Y."/>
        </authorList>
    </citation>
    <scope>NUCLEOTIDE SEQUENCE</scope>
    <source>
        <strain evidence="1">CGMCC 1.10998</strain>
    </source>
</reference>
<dbReference type="EMBL" id="BMED01000002">
    <property type="protein sequence ID" value="GGC72400.1"/>
    <property type="molecule type" value="Genomic_DNA"/>
</dbReference>